<dbReference type="InterPro" id="IPR052775">
    <property type="entry name" value="IUN_hydrolase"/>
</dbReference>
<evidence type="ECO:0000313" key="4">
    <source>
        <dbReference type="EMBL" id="CAH2069002.1"/>
    </source>
</evidence>
<dbReference type="EMBL" id="OW152817">
    <property type="protein sequence ID" value="CAH2069002.1"/>
    <property type="molecule type" value="Genomic_DNA"/>
</dbReference>
<dbReference type="InterPro" id="IPR001910">
    <property type="entry name" value="Inosine/uridine_hydrolase_dom"/>
</dbReference>
<feature type="domain" description="Inosine/uridine-preferring nucleoside hydrolase" evidence="3">
    <location>
        <begin position="42"/>
        <end position="334"/>
    </location>
</feature>
<sequence length="352" mass="40071">MKQLNYKFLIASLTAFLVLIILTLFLLYYFWSNEAIPRGPKLVIDHDGGADDAMAIFMALLYEKYFHGFPVIALTTTHGNVNETQVFINTQKFLGIANRKDVSIYRGCQYPLIKNIPSDYYFGVDGLGDSDSEFLDYEPIEAKPEHAAVALVELSKKFEGELIVVALGALTNIALAVKLDPDFINRLSQLYVAAGNVHDEEYNEPEFNAIMDVESYYVVLNNSRADLVTVIPFSQALKSHNVHRDWRMFTLGSIQTEIMRALNVFEQKSILMSEEWCLLDPIAMAIVLDEYHIAKETRRVHNSIDICEQRGMNINDFTTNETNARLIYKITEEPYKKLLLDIFSADLNGVKK</sequence>
<dbReference type="InterPro" id="IPR036452">
    <property type="entry name" value="Ribo_hydro-like"/>
</dbReference>
<dbReference type="Proteomes" id="UP000837857">
    <property type="component" value="Chromosome 5"/>
</dbReference>
<feature type="non-terminal residue" evidence="4">
    <location>
        <position position="1"/>
    </location>
</feature>
<comment type="similarity">
    <text evidence="1">Belongs to the IUNH family.</text>
</comment>
<feature type="transmembrane region" description="Helical" evidence="2">
    <location>
        <begin position="9"/>
        <end position="31"/>
    </location>
</feature>
<evidence type="ECO:0000256" key="1">
    <source>
        <dbReference type="ARBA" id="ARBA00009176"/>
    </source>
</evidence>
<reference evidence="4" key="1">
    <citation type="submission" date="2022-03" db="EMBL/GenBank/DDBJ databases">
        <authorList>
            <person name="Martin H S."/>
        </authorList>
    </citation>
    <scope>NUCLEOTIDE SEQUENCE</scope>
</reference>
<dbReference type="Gene3D" id="3.90.245.10">
    <property type="entry name" value="Ribonucleoside hydrolase-like"/>
    <property type="match status" value="1"/>
</dbReference>
<evidence type="ECO:0000313" key="5">
    <source>
        <dbReference type="Proteomes" id="UP000837857"/>
    </source>
</evidence>
<dbReference type="PANTHER" id="PTHR46190">
    <property type="entry name" value="SI:CH211-201H21.5-RELATED"/>
    <property type="match status" value="1"/>
</dbReference>
<evidence type="ECO:0000259" key="3">
    <source>
        <dbReference type="Pfam" id="PF01156"/>
    </source>
</evidence>
<keyword evidence="2" id="KW-1133">Transmembrane helix</keyword>
<evidence type="ECO:0000256" key="2">
    <source>
        <dbReference type="SAM" id="Phobius"/>
    </source>
</evidence>
<proteinExistence type="inferred from homology"/>
<accession>A0ABN8J0Q6</accession>
<protein>
    <recommendedName>
        <fullName evidence="3">Inosine/uridine-preferring nucleoside hydrolase domain-containing protein</fullName>
    </recommendedName>
</protein>
<keyword evidence="2" id="KW-0472">Membrane</keyword>
<dbReference type="Pfam" id="PF01156">
    <property type="entry name" value="IU_nuc_hydro"/>
    <property type="match status" value="1"/>
</dbReference>
<keyword evidence="5" id="KW-1185">Reference proteome</keyword>
<dbReference type="SUPFAM" id="SSF53590">
    <property type="entry name" value="Nucleoside hydrolase"/>
    <property type="match status" value="1"/>
</dbReference>
<dbReference type="PANTHER" id="PTHR46190:SF1">
    <property type="entry name" value="SI:CH211-201H21.5"/>
    <property type="match status" value="1"/>
</dbReference>
<name>A0ABN8J0Q6_9NEOP</name>
<keyword evidence="2" id="KW-0812">Transmembrane</keyword>
<organism evidence="4 5">
    <name type="scientific">Iphiclides podalirius</name>
    <name type="common">scarce swallowtail</name>
    <dbReference type="NCBI Taxonomy" id="110791"/>
    <lineage>
        <taxon>Eukaryota</taxon>
        <taxon>Metazoa</taxon>
        <taxon>Ecdysozoa</taxon>
        <taxon>Arthropoda</taxon>
        <taxon>Hexapoda</taxon>
        <taxon>Insecta</taxon>
        <taxon>Pterygota</taxon>
        <taxon>Neoptera</taxon>
        <taxon>Endopterygota</taxon>
        <taxon>Lepidoptera</taxon>
        <taxon>Glossata</taxon>
        <taxon>Ditrysia</taxon>
        <taxon>Papilionoidea</taxon>
        <taxon>Papilionidae</taxon>
        <taxon>Papilioninae</taxon>
        <taxon>Iphiclides</taxon>
    </lineage>
</organism>
<gene>
    <name evidence="4" type="ORF">IPOD504_LOCUS14679</name>
</gene>